<dbReference type="PANTHER" id="PTHR10098">
    <property type="entry name" value="RAPSYN-RELATED"/>
    <property type="match status" value="1"/>
</dbReference>
<feature type="domain" description="CHAT" evidence="1">
    <location>
        <begin position="221"/>
        <end position="496"/>
    </location>
</feature>
<dbReference type="Proteomes" id="UP001181247">
    <property type="component" value="Unassembled WGS sequence"/>
</dbReference>
<dbReference type="InterPro" id="IPR011990">
    <property type="entry name" value="TPR-like_helical_dom_sf"/>
</dbReference>
<dbReference type="Pfam" id="PF12770">
    <property type="entry name" value="CHAT"/>
    <property type="match status" value="1"/>
</dbReference>
<comment type="caution">
    <text evidence="2">The sequence shown here is derived from an EMBL/GenBank/DDBJ whole genome shotgun (WGS) entry which is preliminary data.</text>
</comment>
<dbReference type="EMBL" id="JAWDEU010000002">
    <property type="protein sequence ID" value="MDU0243902.1"/>
    <property type="molecule type" value="Genomic_DNA"/>
</dbReference>
<evidence type="ECO:0000313" key="3">
    <source>
        <dbReference type="Proteomes" id="UP001181247"/>
    </source>
</evidence>
<name>A0AAE4L798_BACUN</name>
<gene>
    <name evidence="2" type="ORF">RVH16_04105</name>
</gene>
<dbReference type="Gene3D" id="1.25.40.10">
    <property type="entry name" value="Tetratricopeptide repeat domain"/>
    <property type="match status" value="1"/>
</dbReference>
<organism evidence="2 3">
    <name type="scientific">Bacteroides uniformis</name>
    <dbReference type="NCBI Taxonomy" id="820"/>
    <lineage>
        <taxon>Bacteria</taxon>
        <taxon>Pseudomonadati</taxon>
        <taxon>Bacteroidota</taxon>
        <taxon>Bacteroidia</taxon>
        <taxon>Bacteroidales</taxon>
        <taxon>Bacteroidaceae</taxon>
        <taxon>Bacteroides</taxon>
    </lineage>
</organism>
<dbReference type="SUPFAM" id="SSF48452">
    <property type="entry name" value="TPR-like"/>
    <property type="match status" value="1"/>
</dbReference>
<protein>
    <submittedName>
        <fullName evidence="2">CHAT domain-containing protein</fullName>
    </submittedName>
</protein>
<evidence type="ECO:0000313" key="2">
    <source>
        <dbReference type="EMBL" id="MDU0243902.1"/>
    </source>
</evidence>
<dbReference type="AlphaFoldDB" id="A0AAE4L798"/>
<proteinExistence type="predicted"/>
<evidence type="ECO:0000259" key="1">
    <source>
        <dbReference type="Pfam" id="PF12770"/>
    </source>
</evidence>
<sequence length="499" mass="56584">MAMKASYIIYILFILLPNVVTMAQSVESDELFSKGVHLYNMKKYKEAIPIFQESDRLDKIEMDSTHNRRDYSAMWLASCHYQLGDEKQAQKISPYYYKLSPIDRRLTIQSDSLSALADKAFEHQDYTKALKLYKQCDAIEATILGKKIWDNLLGDTPSKTNIYFSPEGIFHLLGIEYLCFDRPDCKIFRLSSTRRLCEDRGTASKPSLLLLGGLNYNDDSAVIQHPDTLPDRSASEILGRDMLPPVVGQGYTYLNGSLAEVNKIRTLISPNSCQLYQYSKGTEDIVKQDMQKYNMIHISTHGFCFDYQIVPSTLYLKDNVSEDLSLSRCGIILSGANRTAKQDANNKYVEDGILTARELCNLNLTHVELAVLSACQTGLGRITADGIAGLPRGLKKAGANAILVSLWDVNDHATQLLMTQFYRNLLKGKNKIESLHDAQTYVRNYEIEVETGVGKQQWKSRVRQEIDKTKEKSASPQTTKIKKYQDPYYWAAFFLIDAI</sequence>
<dbReference type="PANTHER" id="PTHR10098:SF108">
    <property type="entry name" value="TETRATRICOPEPTIDE REPEAT PROTEIN 28"/>
    <property type="match status" value="1"/>
</dbReference>
<reference evidence="2" key="1">
    <citation type="submission" date="2023-10" db="EMBL/GenBank/DDBJ databases">
        <title>Genome of Potential pathogenic bacteria in Crohn's disease.</title>
        <authorList>
            <person name="Rodriguez-Palacios A."/>
        </authorList>
    </citation>
    <scope>NUCLEOTIDE SEQUENCE</scope>
    <source>
        <strain evidence="2">CavFT-hAR50</strain>
    </source>
</reference>
<dbReference type="InterPro" id="IPR024983">
    <property type="entry name" value="CHAT_dom"/>
</dbReference>
<accession>A0AAE4L798</accession>
<dbReference type="RefSeq" id="WP_315977145.1">
    <property type="nucleotide sequence ID" value="NZ_JAWDEU010000002.1"/>
</dbReference>